<feature type="compositionally biased region" description="Polar residues" evidence="5">
    <location>
        <begin position="666"/>
        <end position="701"/>
    </location>
</feature>
<keyword evidence="1" id="KW-0479">Metal-binding</keyword>
<evidence type="ECO:0000256" key="4">
    <source>
        <dbReference type="PROSITE-ProRule" id="PRU00146"/>
    </source>
</evidence>
<dbReference type="PROSITE" id="PS01359">
    <property type="entry name" value="ZF_PHD_1"/>
    <property type="match status" value="1"/>
</dbReference>
<evidence type="ECO:0000256" key="2">
    <source>
        <dbReference type="ARBA" id="ARBA00022771"/>
    </source>
</evidence>
<dbReference type="InterPro" id="IPR019786">
    <property type="entry name" value="Zinc_finger_PHD-type_CS"/>
</dbReference>
<dbReference type="Proteomes" id="UP000694864">
    <property type="component" value="Chromosome 15"/>
</dbReference>
<proteinExistence type="predicted"/>
<accession>A0ABM0W632</accession>
<feature type="compositionally biased region" description="Basic and acidic residues" evidence="5">
    <location>
        <begin position="711"/>
        <end position="735"/>
    </location>
</feature>
<dbReference type="CDD" id="cd15489">
    <property type="entry name" value="PHD_SF"/>
    <property type="match status" value="1"/>
</dbReference>
<protein>
    <submittedName>
        <fullName evidence="8">PHD finger protein At3g20280-like</fullName>
    </submittedName>
</protein>
<dbReference type="InterPro" id="IPR019787">
    <property type="entry name" value="Znf_PHD-finger"/>
</dbReference>
<feature type="compositionally biased region" description="Basic and acidic residues" evidence="5">
    <location>
        <begin position="617"/>
        <end position="637"/>
    </location>
</feature>
<gene>
    <name evidence="8" type="primary">LOC104746434</name>
</gene>
<evidence type="ECO:0000259" key="6">
    <source>
        <dbReference type="PROSITE" id="PS50016"/>
    </source>
</evidence>
<evidence type="ECO:0000256" key="1">
    <source>
        <dbReference type="ARBA" id="ARBA00022723"/>
    </source>
</evidence>
<dbReference type="InterPro" id="IPR013083">
    <property type="entry name" value="Znf_RING/FYVE/PHD"/>
</dbReference>
<evidence type="ECO:0000313" key="7">
    <source>
        <dbReference type="Proteomes" id="UP000694864"/>
    </source>
</evidence>
<feature type="compositionally biased region" description="Polar residues" evidence="5">
    <location>
        <begin position="532"/>
        <end position="544"/>
    </location>
</feature>
<keyword evidence="3" id="KW-0862">Zinc</keyword>
<dbReference type="InterPro" id="IPR001965">
    <property type="entry name" value="Znf_PHD"/>
</dbReference>
<evidence type="ECO:0000256" key="5">
    <source>
        <dbReference type="SAM" id="MobiDB-lite"/>
    </source>
</evidence>
<organism evidence="7 8">
    <name type="scientific">Camelina sativa</name>
    <name type="common">False flax</name>
    <name type="synonym">Myagrum sativum</name>
    <dbReference type="NCBI Taxonomy" id="90675"/>
    <lineage>
        <taxon>Eukaryota</taxon>
        <taxon>Viridiplantae</taxon>
        <taxon>Streptophyta</taxon>
        <taxon>Embryophyta</taxon>
        <taxon>Tracheophyta</taxon>
        <taxon>Spermatophyta</taxon>
        <taxon>Magnoliopsida</taxon>
        <taxon>eudicotyledons</taxon>
        <taxon>Gunneridae</taxon>
        <taxon>Pentapetalae</taxon>
        <taxon>rosids</taxon>
        <taxon>malvids</taxon>
        <taxon>Brassicales</taxon>
        <taxon>Brassicaceae</taxon>
        <taxon>Camelineae</taxon>
        <taxon>Camelina</taxon>
    </lineage>
</organism>
<reference evidence="8" key="2">
    <citation type="submission" date="2025-08" db="UniProtKB">
        <authorList>
            <consortium name="RefSeq"/>
        </authorList>
    </citation>
    <scope>IDENTIFICATION</scope>
    <source>
        <tissue evidence="8">Leaf</tissue>
    </source>
</reference>
<dbReference type="PANTHER" id="PTHR47527">
    <property type="entry name" value="RING/FYVE/PHD ZINC FINGER SUPERFAMILY PROTEIN"/>
    <property type="match status" value="1"/>
</dbReference>
<dbReference type="Pfam" id="PF25073">
    <property type="entry name" value="DUF7797"/>
    <property type="match status" value="1"/>
</dbReference>
<name>A0ABM0W632_CAMSA</name>
<feature type="compositionally biased region" description="Polar residues" evidence="5">
    <location>
        <begin position="554"/>
        <end position="574"/>
    </location>
</feature>
<dbReference type="PROSITE" id="PS50016">
    <property type="entry name" value="ZF_PHD_2"/>
    <property type="match status" value="1"/>
</dbReference>
<dbReference type="InterPro" id="IPR011011">
    <property type="entry name" value="Znf_FYVE_PHD"/>
</dbReference>
<keyword evidence="2 4" id="KW-0863">Zinc-finger</keyword>
<evidence type="ECO:0000256" key="3">
    <source>
        <dbReference type="ARBA" id="ARBA00022833"/>
    </source>
</evidence>
<dbReference type="Gene3D" id="3.30.40.10">
    <property type="entry name" value="Zinc/RING finger domain, C3HC4 (zinc finger)"/>
    <property type="match status" value="1"/>
</dbReference>
<feature type="region of interest" description="Disordered" evidence="5">
    <location>
        <begin position="532"/>
        <end position="735"/>
    </location>
</feature>
<sequence length="735" mass="78596">MGDLESVLPTPMIETNELEPPAKRQRVSQDMNRVAEIVLVLSALGSMRVGDSPTGLELELMDEARSKLAGLCQEFTPDDFLRKDDVKSVIEDLGFNAKLQEQRLGFRTPKLTISEKLSLGKRKMEEVKTNPTSTIVSAGAALSQANRSLASPGLASKASVAHQWPNSNVNTSGSHLKMERPQMTINGASQGTPISSTNYYAAPWSAQPQSTISFSTAPDKKVPIQNSVRVSDPSFRPFMSQTPHGAFPGTNQPTQKMHYGQTSSSGNNHSEIAKIIQKVLQPGIKQFPLWNPPSREYMRRAMPCQMCNVTIKEMDTLLICDACEKAYHLKCLPANNIKGVPKSEWHCSRCVQAFNGKPFPPTYGRTTRAVTTTAAKVPSSTAGVQSSSAKKIGSMDIKVNQQKPIVTTTPRAQNSPGFVSGAATTSHFGTATVNANTTATAAKITNIGSQRCKESVISGADSPALVSRTETLKLTAIACTSSVINNGLISKPLTPVSTSSLRVCKQVSVNATSSASPSAPLTSSFVARVPTVTQNGDSSSTASETADHSVSKADLTTQVHTLTVTSSSNSQPALSHSEDAKATDDAAPTKNVVDEPQVPMENVAECENPSESTSHSDFLKDARENSASETCENHTTESLEAVLSDQNSKITTEPSMPQEHAAYLSEKTSSQPPSVSSNYHSQIEKGTTNVQDSLQNVSGDSQDGKGLNGLDNRHQEQPSEPEFVKSDSTKEANAT</sequence>
<keyword evidence="7" id="KW-1185">Reference proteome</keyword>
<dbReference type="InterPro" id="IPR056699">
    <property type="entry name" value="DUF7797"/>
</dbReference>
<feature type="domain" description="PHD-type" evidence="6">
    <location>
        <begin position="301"/>
        <end position="353"/>
    </location>
</feature>
<dbReference type="GeneID" id="104746434"/>
<dbReference type="PANTHER" id="PTHR47527:SF5">
    <property type="entry name" value="PHD-TYPE DOMAIN-CONTAINING PROTEIN"/>
    <property type="match status" value="1"/>
</dbReference>
<reference evidence="7" key="1">
    <citation type="journal article" date="2014" name="Nat. Commun.">
        <title>The emerging biofuel crop Camelina sativa retains a highly undifferentiated hexaploid genome structure.</title>
        <authorList>
            <person name="Kagale S."/>
            <person name="Koh C."/>
            <person name="Nixon J."/>
            <person name="Bollina V."/>
            <person name="Clarke W.E."/>
            <person name="Tuteja R."/>
            <person name="Spillane C."/>
            <person name="Robinson S.J."/>
            <person name="Links M.G."/>
            <person name="Clarke C."/>
            <person name="Higgins E.E."/>
            <person name="Huebert T."/>
            <person name="Sharpe A.G."/>
            <person name="Parkin I.A."/>
        </authorList>
    </citation>
    <scope>NUCLEOTIDE SEQUENCE [LARGE SCALE GENOMIC DNA]</scope>
    <source>
        <strain evidence="7">cv. DH55</strain>
    </source>
</reference>
<dbReference type="Pfam" id="PF00628">
    <property type="entry name" value="PHD"/>
    <property type="match status" value="1"/>
</dbReference>
<dbReference type="SMART" id="SM00249">
    <property type="entry name" value="PHD"/>
    <property type="match status" value="1"/>
</dbReference>
<dbReference type="RefSeq" id="XP_010466210.1">
    <property type="nucleotide sequence ID" value="XM_010467908.2"/>
</dbReference>
<feature type="compositionally biased region" description="Polar residues" evidence="5">
    <location>
        <begin position="644"/>
        <end position="655"/>
    </location>
</feature>
<dbReference type="SUPFAM" id="SSF57903">
    <property type="entry name" value="FYVE/PHD zinc finger"/>
    <property type="match status" value="1"/>
</dbReference>
<evidence type="ECO:0000313" key="8">
    <source>
        <dbReference type="RefSeq" id="XP_010466210.1"/>
    </source>
</evidence>